<dbReference type="AlphaFoldDB" id="A0A367ZQ39"/>
<evidence type="ECO:0000256" key="1">
    <source>
        <dbReference type="SAM" id="Phobius"/>
    </source>
</evidence>
<comment type="caution">
    <text evidence="2">The sequence shown here is derived from an EMBL/GenBank/DDBJ whole genome shotgun (WGS) entry which is preliminary data.</text>
</comment>
<evidence type="ECO:0000313" key="2">
    <source>
        <dbReference type="EMBL" id="RCK79947.1"/>
    </source>
</evidence>
<dbReference type="InterPro" id="IPR038690">
    <property type="entry name" value="NusG_2_sf"/>
</dbReference>
<dbReference type="EMBL" id="QOQW01000009">
    <property type="protein sequence ID" value="RCK79947.1"/>
    <property type="molecule type" value="Genomic_DNA"/>
</dbReference>
<protein>
    <submittedName>
        <fullName evidence="2">Uncharacterized protein</fullName>
    </submittedName>
</protein>
<proteinExistence type="predicted"/>
<keyword evidence="1" id="KW-0472">Membrane</keyword>
<dbReference type="Proteomes" id="UP000252355">
    <property type="component" value="Unassembled WGS sequence"/>
</dbReference>
<reference evidence="2 3" key="1">
    <citation type="submission" date="2018-05" db="EMBL/GenBank/DDBJ databases">
        <title>A metagenomic window into the 2 km-deep terrestrial subsurface aquifer revealed taxonomically and functionally diverse microbial community comprising novel uncultured bacterial lineages.</title>
        <authorList>
            <person name="Kadnikov V.V."/>
            <person name="Mardanov A.V."/>
            <person name="Beletsky A.V."/>
            <person name="Banks D."/>
            <person name="Pimenov N.V."/>
            <person name="Frank Y.A."/>
            <person name="Karnachuk O.V."/>
            <person name="Ravin N.V."/>
        </authorList>
    </citation>
    <scope>NUCLEOTIDE SEQUENCE [LARGE SCALE GENOMIC DNA]</scope>
    <source>
        <strain evidence="2">BY5</strain>
    </source>
</reference>
<sequence>MRELERRFFTPVDGLLIAVLLVGTGLLWWRDGRAASHGRAGYRVFVAGHPERERFFPAPSPTPITIEGVLGPSVIEWDAAGRVRIASSPCPTRLCILTGWVEAPHGTCCAPNGVGVECLTTDRSLDGVTR</sequence>
<name>A0A367ZQ39_9BACT</name>
<feature type="transmembrane region" description="Helical" evidence="1">
    <location>
        <begin position="12"/>
        <end position="29"/>
    </location>
</feature>
<keyword evidence="1" id="KW-1133">Transmembrane helix</keyword>
<dbReference type="Pfam" id="PF07009">
    <property type="entry name" value="NusG_II"/>
    <property type="match status" value="1"/>
</dbReference>
<gene>
    <name evidence="2" type="ORF">OZSIB_3816</name>
</gene>
<dbReference type="Gene3D" id="2.60.320.10">
    <property type="entry name" value="N-utilization substance G protein NusG, insert domain"/>
    <property type="match status" value="1"/>
</dbReference>
<organism evidence="2 3">
    <name type="scientific">Candidatus Ozemobacter sibiricus</name>
    <dbReference type="NCBI Taxonomy" id="2268124"/>
    <lineage>
        <taxon>Bacteria</taxon>
        <taxon>Candidatus Ozemobacteria</taxon>
        <taxon>Candidatus Ozemobacterales</taxon>
        <taxon>Candidatus Ozemobacteraceae</taxon>
        <taxon>Candidatus Ozemobacter</taxon>
    </lineage>
</organism>
<keyword evidence="1" id="KW-0812">Transmembrane</keyword>
<accession>A0A367ZQ39</accession>
<evidence type="ECO:0000313" key="3">
    <source>
        <dbReference type="Proteomes" id="UP000252355"/>
    </source>
</evidence>